<accession>A0ACB9MCB7</accession>
<reference evidence="2" key="1">
    <citation type="journal article" date="2023" name="Front. Plant Sci.">
        <title>Chromosomal-level genome assembly of Melastoma candidum provides insights into trichome evolution.</title>
        <authorList>
            <person name="Zhong Y."/>
            <person name="Wu W."/>
            <person name="Sun C."/>
            <person name="Zou P."/>
            <person name="Liu Y."/>
            <person name="Dai S."/>
            <person name="Zhou R."/>
        </authorList>
    </citation>
    <scope>NUCLEOTIDE SEQUENCE [LARGE SCALE GENOMIC DNA]</scope>
</reference>
<name>A0ACB9MCB7_9MYRT</name>
<proteinExistence type="predicted"/>
<organism evidence="1 2">
    <name type="scientific">Melastoma candidum</name>
    <dbReference type="NCBI Taxonomy" id="119954"/>
    <lineage>
        <taxon>Eukaryota</taxon>
        <taxon>Viridiplantae</taxon>
        <taxon>Streptophyta</taxon>
        <taxon>Embryophyta</taxon>
        <taxon>Tracheophyta</taxon>
        <taxon>Spermatophyta</taxon>
        <taxon>Magnoliopsida</taxon>
        <taxon>eudicotyledons</taxon>
        <taxon>Gunneridae</taxon>
        <taxon>Pentapetalae</taxon>
        <taxon>rosids</taxon>
        <taxon>malvids</taxon>
        <taxon>Myrtales</taxon>
        <taxon>Melastomataceae</taxon>
        <taxon>Melastomatoideae</taxon>
        <taxon>Melastomateae</taxon>
        <taxon>Melastoma</taxon>
    </lineage>
</organism>
<dbReference type="Proteomes" id="UP001057402">
    <property type="component" value="Chromosome 10"/>
</dbReference>
<comment type="caution">
    <text evidence="1">The sequence shown here is derived from an EMBL/GenBank/DDBJ whole genome shotgun (WGS) entry which is preliminary data.</text>
</comment>
<keyword evidence="2" id="KW-1185">Reference proteome</keyword>
<evidence type="ECO:0000313" key="2">
    <source>
        <dbReference type="Proteomes" id="UP001057402"/>
    </source>
</evidence>
<protein>
    <submittedName>
        <fullName evidence="1">Uncharacterized protein</fullName>
    </submittedName>
</protein>
<dbReference type="EMBL" id="CM042889">
    <property type="protein sequence ID" value="KAI4321122.1"/>
    <property type="molecule type" value="Genomic_DNA"/>
</dbReference>
<sequence length="182" mass="20169">MIHPPAWLRNRIMAMKGHDLTLVVEKTIGDGNHSSLSLPSKLSRADFLTELEKAALMLAEMDVVLVEPYPETCRLTLKRWEGINLGHTGSQSTVYVLGSDDRIWNGVVSRNELRKGNTIGVWSFRIGIAESEVCFVVALGDKDEPDQDNISGKVHGLPDISPGYFSGTDWIDSYYGNEDCSD</sequence>
<gene>
    <name evidence="1" type="ORF">MLD38_034543</name>
</gene>
<evidence type="ECO:0000313" key="1">
    <source>
        <dbReference type="EMBL" id="KAI4321122.1"/>
    </source>
</evidence>